<keyword evidence="4" id="KW-1185">Reference proteome</keyword>
<dbReference type="PANTHER" id="PTHR30143">
    <property type="entry name" value="ACID HYDRATASE"/>
    <property type="match status" value="1"/>
</dbReference>
<gene>
    <name evidence="3" type="ORF">I6N96_11305</name>
</gene>
<keyword evidence="1" id="KW-0456">Lyase</keyword>
<organism evidence="3 4">
    <name type="scientific">Enterococcus larvae</name>
    <dbReference type="NCBI Taxonomy" id="2794352"/>
    <lineage>
        <taxon>Bacteria</taxon>
        <taxon>Bacillati</taxon>
        <taxon>Bacillota</taxon>
        <taxon>Bacilli</taxon>
        <taxon>Lactobacillales</taxon>
        <taxon>Enterococcaceae</taxon>
        <taxon>Enterococcus</taxon>
    </lineage>
</organism>
<dbReference type="SUPFAM" id="SSF56529">
    <property type="entry name" value="FAH"/>
    <property type="match status" value="1"/>
</dbReference>
<dbReference type="Pfam" id="PF01557">
    <property type="entry name" value="FAA_hydrolase"/>
    <property type="match status" value="1"/>
</dbReference>
<name>A0ABS4CLD7_9ENTE</name>
<dbReference type="EMBL" id="JAEDXU010000005">
    <property type="protein sequence ID" value="MBP1046855.1"/>
    <property type="molecule type" value="Genomic_DNA"/>
</dbReference>
<feature type="domain" description="Fumarylacetoacetase-like C-terminal" evidence="2">
    <location>
        <begin position="77"/>
        <end position="258"/>
    </location>
</feature>
<dbReference type="RefSeq" id="WP_209557646.1">
    <property type="nucleotide sequence ID" value="NZ_JAEDXU010000005.1"/>
</dbReference>
<dbReference type="PANTHER" id="PTHR30143:SF0">
    <property type="entry name" value="2-KETO-4-PENTENOATE HYDRATASE"/>
    <property type="match status" value="1"/>
</dbReference>
<reference evidence="3 4" key="1">
    <citation type="submission" date="2020-12" db="EMBL/GenBank/DDBJ databases">
        <title>Vagococcus allomyrinae sp. nov. and Enterococcus lavae sp. nov., isolated from the larvae of Allomyrina dichotoma.</title>
        <authorList>
            <person name="Lee S.D."/>
        </authorList>
    </citation>
    <scope>NUCLEOTIDE SEQUENCE [LARGE SCALE GENOMIC DNA]</scope>
    <source>
        <strain evidence="3 4">BWM-S5</strain>
    </source>
</reference>
<evidence type="ECO:0000259" key="2">
    <source>
        <dbReference type="Pfam" id="PF01557"/>
    </source>
</evidence>
<dbReference type="Gene3D" id="3.90.850.10">
    <property type="entry name" value="Fumarylacetoacetase-like, C-terminal domain"/>
    <property type="match status" value="1"/>
</dbReference>
<dbReference type="Proteomes" id="UP000673375">
    <property type="component" value="Unassembled WGS sequence"/>
</dbReference>
<protein>
    <submittedName>
        <fullName evidence="3">2-oxopent-4-enoate hydratase</fullName>
    </submittedName>
</protein>
<dbReference type="InterPro" id="IPR050772">
    <property type="entry name" value="Hydratase-Decarb/MhpD_sf"/>
</dbReference>
<dbReference type="InterPro" id="IPR036663">
    <property type="entry name" value="Fumarylacetoacetase_C_sf"/>
</dbReference>
<evidence type="ECO:0000256" key="1">
    <source>
        <dbReference type="ARBA" id="ARBA00023239"/>
    </source>
</evidence>
<comment type="caution">
    <text evidence="3">The sequence shown here is derived from an EMBL/GenBank/DDBJ whole genome shotgun (WGS) entry which is preliminary data.</text>
</comment>
<evidence type="ECO:0000313" key="3">
    <source>
        <dbReference type="EMBL" id="MBP1046855.1"/>
    </source>
</evidence>
<accession>A0ABS4CLD7</accession>
<sequence length="262" mass="28574">MEEKKRKELAVYVLNAQDEHTEIRKITEQLCPELTMSEAYRVQEVLISQRLKRGERIIGPKMGLTSKAKLQQMAVTEPIYGYVFDTMLIEDGGAMKMDSYIHPKVEPEIGFVLKKELRGPGITKEAVLEATDYLFPAIEVIDSRYMDFRFTMPDVVADNCSAAGAVLGTHTTKVGSMDLETIGVVLEINGEVQAVGAGAAVLEHPAEAVARLANMLAEKGTSVKPGQAILTGALTAAVSIKAGDYVEVKFGEKLGVVRLFVK</sequence>
<dbReference type="InterPro" id="IPR011234">
    <property type="entry name" value="Fumarylacetoacetase-like_C"/>
</dbReference>
<evidence type="ECO:0000313" key="4">
    <source>
        <dbReference type="Proteomes" id="UP000673375"/>
    </source>
</evidence>
<proteinExistence type="predicted"/>